<dbReference type="Proteomes" id="UP001277972">
    <property type="component" value="Unassembled WGS sequence"/>
</dbReference>
<evidence type="ECO:0000313" key="1">
    <source>
        <dbReference type="EMBL" id="MDX8045120.1"/>
    </source>
</evidence>
<comment type="caution">
    <text evidence="1">The sequence shown here is derived from an EMBL/GenBank/DDBJ whole genome shotgun (WGS) entry which is preliminary data.</text>
</comment>
<organism evidence="1 2">
    <name type="scientific">Gracilibacillus pellucidus</name>
    <dbReference type="NCBI Taxonomy" id="3095368"/>
    <lineage>
        <taxon>Bacteria</taxon>
        <taxon>Bacillati</taxon>
        <taxon>Bacillota</taxon>
        <taxon>Bacilli</taxon>
        <taxon>Bacillales</taxon>
        <taxon>Bacillaceae</taxon>
        <taxon>Gracilibacillus</taxon>
    </lineage>
</organism>
<protein>
    <submittedName>
        <fullName evidence="1">Bifunctional UDP-sugar hydrolase/5'-nucleotidase</fullName>
    </submittedName>
</protein>
<keyword evidence="1" id="KW-0378">Hydrolase</keyword>
<reference evidence="1" key="1">
    <citation type="submission" date="2023-11" db="EMBL/GenBank/DDBJ databases">
        <title>Gracilibacillus pellucida a moderately halophilic bacterium isolated from saline soil in Xinjiang province.</title>
        <authorList>
            <person name="Zhang Z."/>
            <person name="Tan F."/>
            <person name="Wang Y."/>
            <person name="Xia M."/>
        </authorList>
    </citation>
    <scope>NUCLEOTIDE SEQUENCE</scope>
    <source>
        <strain evidence="1">S3-1-1</strain>
    </source>
</reference>
<accession>A0ACC6M2E0</accession>
<proteinExistence type="predicted"/>
<keyword evidence="2" id="KW-1185">Reference proteome</keyword>
<name>A0ACC6M2E0_9BACI</name>
<evidence type="ECO:0000313" key="2">
    <source>
        <dbReference type="Proteomes" id="UP001277972"/>
    </source>
</evidence>
<sequence length="514" mass="57767">MEKVSICVTSDVHGYIMPTTYRDHQEVNIGLAKAASIIQHIREKNHTILIDNGDFIQGSPATYYFAKKQGDQASPVIKVANQLKYDLAVLGNHEFNYGSDYLQKAVDAAEYPFLSANIIDERTTEPYFGKPYVIKEIAGIRMAILGLTTHYIPNWEEPKHIEQLRFEDACESAKKWVAKIRETEAPDVMVVCYHGGLERDPQTGEPTEDLTGENQGYQICQEVDGIDILITGHQHRFLSEEINGVTVVQPGNNGQAVAEVTLSIGEKVESITSTLHYVDDETKADEQVIDSLKEEEKAVQEFLDQVMTNVKGDMTISDGMDVRLNGHPFINYINQLQLDVSGADLSGTALFNDTSPGFGEQITMRDIVSNYIYPNTLKVLNITGHDVKAALERSASYFALEGDEIGVNPSFLQPKPQPYNYDMWQGVYYEINVSKPIGERVVVLEYEGQPLDLDQEFRVVMNNYRASGGGNYHMFKDKEVVKDIAVDMTELIADDLLKKAELIPDFTKHFRVFK</sequence>
<gene>
    <name evidence="1" type="ORF">SH601_03890</name>
</gene>
<dbReference type="EMBL" id="JAWZSR010000002">
    <property type="protein sequence ID" value="MDX8045120.1"/>
    <property type="molecule type" value="Genomic_DNA"/>
</dbReference>